<name>A0ABV8LRN5_9ACTN</name>
<keyword evidence="1" id="KW-0808">Transferase</keyword>
<organism evidence="1 2">
    <name type="scientific">Hamadaea flava</name>
    <dbReference type="NCBI Taxonomy" id="1742688"/>
    <lineage>
        <taxon>Bacteria</taxon>
        <taxon>Bacillati</taxon>
        <taxon>Actinomycetota</taxon>
        <taxon>Actinomycetes</taxon>
        <taxon>Micromonosporales</taxon>
        <taxon>Micromonosporaceae</taxon>
        <taxon>Hamadaea</taxon>
    </lineage>
</organism>
<accession>A0ABV8LRN5</accession>
<dbReference type="EMBL" id="JBHSAY010000010">
    <property type="protein sequence ID" value="MFC4133213.1"/>
    <property type="molecule type" value="Genomic_DNA"/>
</dbReference>
<comment type="caution">
    <text evidence="1">The sequence shown here is derived from an EMBL/GenBank/DDBJ whole genome shotgun (WGS) entry which is preliminary data.</text>
</comment>
<evidence type="ECO:0000313" key="1">
    <source>
        <dbReference type="EMBL" id="MFC4133213.1"/>
    </source>
</evidence>
<gene>
    <name evidence="1" type="ORF">ACFOZ4_21610</name>
</gene>
<dbReference type="Pfam" id="PF13489">
    <property type="entry name" value="Methyltransf_23"/>
    <property type="match status" value="1"/>
</dbReference>
<proteinExistence type="predicted"/>
<dbReference type="SUPFAM" id="SSF53335">
    <property type="entry name" value="S-adenosyl-L-methionine-dependent methyltransferases"/>
    <property type="match status" value="1"/>
</dbReference>
<protein>
    <submittedName>
        <fullName evidence="1">Class I SAM-dependent methyltransferase</fullName>
        <ecNumber evidence="1">2.1.1.-</ecNumber>
    </submittedName>
</protein>
<dbReference type="GO" id="GO:0032259">
    <property type="term" value="P:methylation"/>
    <property type="evidence" value="ECO:0007669"/>
    <property type="project" value="UniProtKB-KW"/>
</dbReference>
<dbReference type="GO" id="GO:0008168">
    <property type="term" value="F:methyltransferase activity"/>
    <property type="evidence" value="ECO:0007669"/>
    <property type="project" value="UniProtKB-KW"/>
</dbReference>
<evidence type="ECO:0000313" key="2">
    <source>
        <dbReference type="Proteomes" id="UP001595816"/>
    </source>
</evidence>
<reference evidence="2" key="1">
    <citation type="journal article" date="2019" name="Int. J. Syst. Evol. Microbiol.">
        <title>The Global Catalogue of Microorganisms (GCM) 10K type strain sequencing project: providing services to taxonomists for standard genome sequencing and annotation.</title>
        <authorList>
            <consortium name="The Broad Institute Genomics Platform"/>
            <consortium name="The Broad Institute Genome Sequencing Center for Infectious Disease"/>
            <person name="Wu L."/>
            <person name="Ma J."/>
        </authorList>
    </citation>
    <scope>NUCLEOTIDE SEQUENCE [LARGE SCALE GENOMIC DNA]</scope>
    <source>
        <strain evidence="2">CGMCC 4.7289</strain>
    </source>
</reference>
<dbReference type="Proteomes" id="UP001595816">
    <property type="component" value="Unassembled WGS sequence"/>
</dbReference>
<dbReference type="InterPro" id="IPR029063">
    <property type="entry name" value="SAM-dependent_MTases_sf"/>
</dbReference>
<dbReference type="Gene3D" id="3.40.50.150">
    <property type="entry name" value="Vaccinia Virus protein VP39"/>
    <property type="match status" value="1"/>
</dbReference>
<sequence length="218" mass="22911">MSRLLDAAALEASSVVANNAMNRERGLVGVNSYARDLGFDPVAYLASTGGSSWLDLCCGRGRALIEASEGFAGRIVGVDLVDFFDPVPPGRSNLRLTVASLHEWQTDGAFDLITCVHGLHYVGDKLGVLRRAVGWLAPGGRFAANLDLASVKGVPGVARVLRSCGLTYDARRKLIGCAGPAAFELPYEYQGADDAAGPNYTGQPAVDSYYRLAGGDGS</sequence>
<dbReference type="EC" id="2.1.1.-" evidence="1"/>
<dbReference type="CDD" id="cd02440">
    <property type="entry name" value="AdoMet_MTases"/>
    <property type="match status" value="1"/>
</dbReference>
<keyword evidence="2" id="KW-1185">Reference proteome</keyword>
<keyword evidence="1" id="KW-0489">Methyltransferase</keyword>
<dbReference type="RefSeq" id="WP_253760980.1">
    <property type="nucleotide sequence ID" value="NZ_JAMZDZ010000001.1"/>
</dbReference>